<reference evidence="2 3" key="1">
    <citation type="submission" date="2023-05" db="EMBL/GenBank/DDBJ databases">
        <title>B98-5 Cell Line De Novo Hybrid Assembly: An Optical Mapping Approach.</title>
        <authorList>
            <person name="Kananen K."/>
            <person name="Auerbach J.A."/>
            <person name="Kautto E."/>
            <person name="Blachly J.S."/>
        </authorList>
    </citation>
    <scope>NUCLEOTIDE SEQUENCE [LARGE SCALE GENOMIC DNA]</scope>
    <source>
        <strain evidence="2">B95-8</strain>
        <tissue evidence="2">Cell line</tissue>
    </source>
</reference>
<keyword evidence="3" id="KW-1185">Reference proteome</keyword>
<name>A0ABQ9V1M6_SAGOE</name>
<evidence type="ECO:0000256" key="1">
    <source>
        <dbReference type="SAM" id="MobiDB-lite"/>
    </source>
</evidence>
<dbReference type="Proteomes" id="UP001266305">
    <property type="component" value="Unassembled WGS sequence"/>
</dbReference>
<gene>
    <name evidence="2" type="ORF">P7K49_016997</name>
</gene>
<sequence length="296" mass="32720">MLEFHAENWLQRMLKGPGEHKGEGDLPDIRMLATNRPAQHWPARGFATVLMGLLGVLIGNQEPTPCGCCHGQRPRQGAGGNRGSFLLPAFSFYQYLSQADPQQKQLAEGWCWKYSLAPASTAESQACNTQDSAEGRQRTAGPSTRTPYHLVLGPLPWLPGEHAPVSLSPAGGDRRTHSVVNFQKSPSSGHLYNTLWDRMRWKADIGTWEIELAALGFHNMHRAVGMGPRAATRKSCEQGENHDSSGRKPRADRRENESASKVSTSVQQGRKQEIQRQSGEMCNNSMWNGEEHALDG</sequence>
<organism evidence="2 3">
    <name type="scientific">Saguinus oedipus</name>
    <name type="common">Cotton-top tamarin</name>
    <name type="synonym">Oedipomidas oedipus</name>
    <dbReference type="NCBI Taxonomy" id="9490"/>
    <lineage>
        <taxon>Eukaryota</taxon>
        <taxon>Metazoa</taxon>
        <taxon>Chordata</taxon>
        <taxon>Craniata</taxon>
        <taxon>Vertebrata</taxon>
        <taxon>Euteleostomi</taxon>
        <taxon>Mammalia</taxon>
        <taxon>Eutheria</taxon>
        <taxon>Euarchontoglires</taxon>
        <taxon>Primates</taxon>
        <taxon>Haplorrhini</taxon>
        <taxon>Platyrrhini</taxon>
        <taxon>Cebidae</taxon>
        <taxon>Callitrichinae</taxon>
        <taxon>Saguinus</taxon>
    </lineage>
</organism>
<proteinExistence type="predicted"/>
<feature type="region of interest" description="Disordered" evidence="1">
    <location>
        <begin position="226"/>
        <end position="296"/>
    </location>
</feature>
<evidence type="ECO:0000313" key="2">
    <source>
        <dbReference type="EMBL" id="KAK2103141.1"/>
    </source>
</evidence>
<dbReference type="EMBL" id="JASSZA010000008">
    <property type="protein sequence ID" value="KAK2103141.1"/>
    <property type="molecule type" value="Genomic_DNA"/>
</dbReference>
<feature type="region of interest" description="Disordered" evidence="1">
    <location>
        <begin position="124"/>
        <end position="146"/>
    </location>
</feature>
<accession>A0ABQ9V1M6</accession>
<feature type="compositionally biased region" description="Polar residues" evidence="1">
    <location>
        <begin position="259"/>
        <end position="287"/>
    </location>
</feature>
<comment type="caution">
    <text evidence="2">The sequence shown here is derived from an EMBL/GenBank/DDBJ whole genome shotgun (WGS) entry which is preliminary data.</text>
</comment>
<protein>
    <submittedName>
        <fullName evidence="2">Uncharacterized protein</fullName>
    </submittedName>
</protein>
<feature type="compositionally biased region" description="Basic and acidic residues" evidence="1">
    <location>
        <begin position="234"/>
        <end position="246"/>
    </location>
</feature>
<evidence type="ECO:0000313" key="3">
    <source>
        <dbReference type="Proteomes" id="UP001266305"/>
    </source>
</evidence>